<reference evidence="1 2" key="1">
    <citation type="submission" date="2023-07" db="EMBL/GenBank/DDBJ databases">
        <title>Genomic Encyclopedia of Type Strains, Phase IV (KMG-IV): sequencing the most valuable type-strain genomes for metagenomic binning, comparative biology and taxonomic classification.</title>
        <authorList>
            <person name="Goeker M."/>
        </authorList>
    </citation>
    <scope>NUCLEOTIDE SEQUENCE [LARGE SCALE GENOMIC DNA]</scope>
    <source>
        <strain evidence="1 2">DSM 16460</strain>
    </source>
</reference>
<organism evidence="1 2">
    <name type="scientific">Alkalibacillus salilacus</name>
    <dbReference type="NCBI Taxonomy" id="284582"/>
    <lineage>
        <taxon>Bacteria</taxon>
        <taxon>Bacillati</taxon>
        <taxon>Bacillota</taxon>
        <taxon>Bacilli</taxon>
        <taxon>Bacillales</taxon>
        <taxon>Bacillaceae</taxon>
        <taxon>Alkalibacillus</taxon>
    </lineage>
</organism>
<protein>
    <submittedName>
        <fullName evidence="1">House-cleaning noncanonical NTP pyrophosphatase (MazG superfamily)</fullName>
    </submittedName>
</protein>
<dbReference type="CDD" id="cd11532">
    <property type="entry name" value="NTP-PPase_COG4997"/>
    <property type="match status" value="1"/>
</dbReference>
<dbReference type="EMBL" id="JAUSTQ010000001">
    <property type="protein sequence ID" value="MDQ0158172.1"/>
    <property type="molecule type" value="Genomic_DNA"/>
</dbReference>
<dbReference type="SUPFAM" id="SSF101386">
    <property type="entry name" value="all-alpha NTP pyrophosphatases"/>
    <property type="match status" value="1"/>
</dbReference>
<keyword evidence="2" id="KW-1185">Reference proteome</keyword>
<gene>
    <name evidence="1" type="ORF">J2S77_000122</name>
</gene>
<name>A0ABT9VB36_9BACI</name>
<accession>A0ABT9VB36</accession>
<evidence type="ECO:0000313" key="2">
    <source>
        <dbReference type="Proteomes" id="UP001224359"/>
    </source>
</evidence>
<sequence length="129" mass="14805">MQIESLIQIVYNGCKLYKGAKTMPVYQKLVRDYIPEVIENTGKSYSTRVLNTEEYVDSLKKKLYEEVGEIHEADNTKEVLEELADALEVIHALAKVHNADIGEIEEIRQKKASERGGFDKKIFLEEVED</sequence>
<evidence type="ECO:0000313" key="1">
    <source>
        <dbReference type="EMBL" id="MDQ0158172.1"/>
    </source>
</evidence>
<proteinExistence type="predicted"/>
<dbReference type="InterPro" id="IPR038735">
    <property type="entry name" value="MSMEG_1276-like_NTP-PPase_dom"/>
</dbReference>
<dbReference type="Gene3D" id="1.10.287.1080">
    <property type="entry name" value="MazG-like"/>
    <property type="match status" value="1"/>
</dbReference>
<comment type="caution">
    <text evidence="1">The sequence shown here is derived from an EMBL/GenBank/DDBJ whole genome shotgun (WGS) entry which is preliminary data.</text>
</comment>
<dbReference type="Proteomes" id="UP001224359">
    <property type="component" value="Unassembled WGS sequence"/>
</dbReference>